<sequence length="305" mass="34209">MQIYFENDGTGIAGNFRQWGVAYVGSDTKGSSNSCRRIRIYRDLESTLGQGLLDPGANMLFGSAVNPENECYASYGRVFCAGLKGAVSLDSWTFDKMISKFKASLVKFDITYPYGEKEDEYGKVAESARFSPDLMIAEIGVQDYGEKENSDIAERFGISKDDFPVLKLFVEGKDEPITFTGDFKADEIKNFIKQHSYVRLVLNKCLPQFDELAEKFMAADGQEQKEVILSEAKQKAAEVSSAEEKKSADVYIKMMQKVIERGVGFIASEKERVKNIKEGKITTAKKEEMQGRLNILHSFSVKDEL</sequence>
<dbReference type="Pfam" id="PF07749">
    <property type="entry name" value="ERp29"/>
    <property type="match status" value="1"/>
</dbReference>
<protein>
    <recommendedName>
        <fullName evidence="1">Endoplasmic reticulum resident protein 29</fullName>
    </recommendedName>
</protein>
<dbReference type="InterPro" id="IPR011679">
    <property type="entry name" value="ERp29_C"/>
</dbReference>
<evidence type="ECO:0000313" key="5">
    <source>
        <dbReference type="EMBL" id="GBM49404.1"/>
    </source>
</evidence>
<dbReference type="EMBL" id="BGPR01001253">
    <property type="protein sequence ID" value="GBM49404.1"/>
    <property type="molecule type" value="Genomic_DNA"/>
</dbReference>
<feature type="domain" description="Endoplasmic reticulum resident protein 29 C-terminal" evidence="3">
    <location>
        <begin position="205"/>
        <end position="299"/>
    </location>
</feature>
<dbReference type="SUPFAM" id="SSF52833">
    <property type="entry name" value="Thioredoxin-like"/>
    <property type="match status" value="1"/>
</dbReference>
<dbReference type="Proteomes" id="UP000499080">
    <property type="component" value="Unassembled WGS sequence"/>
</dbReference>
<dbReference type="GO" id="GO:0009306">
    <property type="term" value="P:protein secretion"/>
    <property type="evidence" value="ECO:0007669"/>
    <property type="project" value="InterPro"/>
</dbReference>
<dbReference type="FunFam" id="3.40.30.10:FF:000133">
    <property type="entry name" value="Endoplasmic reticulum resident protein 29"/>
    <property type="match status" value="1"/>
</dbReference>
<dbReference type="Gene3D" id="1.20.1150.12">
    <property type="entry name" value="Endoplasmic reticulum resident protein 29, C-terminal domain"/>
    <property type="match status" value="1"/>
</dbReference>
<keyword evidence="6" id="KW-1185">Reference proteome</keyword>
<dbReference type="AlphaFoldDB" id="A0A4Y2GBP8"/>
<dbReference type="PANTHER" id="PTHR12211:SF0">
    <property type="entry name" value="ENDOPLASMIC RETICULUM RESIDENT PROTEIN 29"/>
    <property type="match status" value="1"/>
</dbReference>
<dbReference type="InterPro" id="IPR036249">
    <property type="entry name" value="Thioredoxin-like_sf"/>
</dbReference>
<evidence type="ECO:0000313" key="6">
    <source>
        <dbReference type="Proteomes" id="UP000499080"/>
    </source>
</evidence>
<organism evidence="5 6">
    <name type="scientific">Araneus ventricosus</name>
    <name type="common">Orbweaver spider</name>
    <name type="synonym">Epeira ventricosa</name>
    <dbReference type="NCBI Taxonomy" id="182803"/>
    <lineage>
        <taxon>Eukaryota</taxon>
        <taxon>Metazoa</taxon>
        <taxon>Ecdysozoa</taxon>
        <taxon>Arthropoda</taxon>
        <taxon>Chelicerata</taxon>
        <taxon>Arachnida</taxon>
        <taxon>Araneae</taxon>
        <taxon>Araneomorphae</taxon>
        <taxon>Entelegynae</taxon>
        <taxon>Araneoidea</taxon>
        <taxon>Araneidae</taxon>
        <taxon>Araneus</taxon>
    </lineage>
</organism>
<evidence type="ECO:0000259" key="3">
    <source>
        <dbReference type="Pfam" id="PF07749"/>
    </source>
</evidence>
<feature type="domain" description="ERp29 N-terminal" evidence="4">
    <location>
        <begin position="84"/>
        <end position="198"/>
    </location>
</feature>
<dbReference type="InterPro" id="IPR016855">
    <property type="entry name" value="ERp29"/>
</dbReference>
<dbReference type="Pfam" id="PF07912">
    <property type="entry name" value="ERp29_N"/>
    <property type="match status" value="1"/>
</dbReference>
<evidence type="ECO:0000259" key="4">
    <source>
        <dbReference type="Pfam" id="PF07912"/>
    </source>
</evidence>
<reference evidence="5 6" key="1">
    <citation type="journal article" date="2019" name="Sci. Rep.">
        <title>Orb-weaving spider Araneus ventricosus genome elucidates the spidroin gene catalogue.</title>
        <authorList>
            <person name="Kono N."/>
            <person name="Nakamura H."/>
            <person name="Ohtoshi R."/>
            <person name="Moran D.A.P."/>
            <person name="Shinohara A."/>
            <person name="Yoshida Y."/>
            <person name="Fujiwara M."/>
            <person name="Mori M."/>
            <person name="Tomita M."/>
            <person name="Arakawa K."/>
        </authorList>
    </citation>
    <scope>NUCLEOTIDE SEQUENCE [LARGE SCALE GENOMIC DNA]</scope>
</reference>
<keyword evidence="2" id="KW-0256">Endoplasmic reticulum</keyword>
<dbReference type="GO" id="GO:0005788">
    <property type="term" value="C:endoplasmic reticulum lumen"/>
    <property type="evidence" value="ECO:0007669"/>
    <property type="project" value="InterPro"/>
</dbReference>
<accession>A0A4Y2GBP8</accession>
<dbReference type="SUPFAM" id="SSF47933">
    <property type="entry name" value="ERP29 C domain-like"/>
    <property type="match status" value="1"/>
</dbReference>
<dbReference type="Gene3D" id="3.40.30.10">
    <property type="entry name" value="Glutaredoxin"/>
    <property type="match status" value="1"/>
</dbReference>
<dbReference type="FunFam" id="1.20.1150.12:FF:000001">
    <property type="entry name" value="Endoplasmic reticulum resident protein 29"/>
    <property type="match status" value="1"/>
</dbReference>
<evidence type="ECO:0000256" key="2">
    <source>
        <dbReference type="ARBA" id="ARBA00022824"/>
    </source>
</evidence>
<comment type="caution">
    <text evidence="5">The sequence shown here is derived from an EMBL/GenBank/DDBJ whole genome shotgun (WGS) entry which is preliminary data.</text>
</comment>
<gene>
    <name evidence="5" type="primary">ERP29</name>
    <name evidence="5" type="ORF">AVEN_32529_1</name>
</gene>
<dbReference type="PANTHER" id="PTHR12211">
    <property type="entry name" value="ENDOPLASMIC RETICULUM PROTEIN ERP29"/>
    <property type="match status" value="1"/>
</dbReference>
<dbReference type="InterPro" id="IPR012883">
    <property type="entry name" value="ERp29_N"/>
</dbReference>
<dbReference type="OrthoDB" id="417262at2759"/>
<evidence type="ECO:0000256" key="1">
    <source>
        <dbReference type="ARBA" id="ARBA00014173"/>
    </source>
</evidence>
<dbReference type="CDD" id="cd00238">
    <property type="entry name" value="ERp29c"/>
    <property type="match status" value="1"/>
</dbReference>
<name>A0A4Y2GBP8_ARAVE</name>
<proteinExistence type="predicted"/>
<dbReference type="InterPro" id="IPR036356">
    <property type="entry name" value="ERp29_C_sf"/>
</dbReference>